<comment type="caution">
    <text evidence="5">The sequence shown here is derived from an EMBL/GenBank/DDBJ whole genome shotgun (WGS) entry which is preliminary data.</text>
</comment>
<evidence type="ECO:0000256" key="4">
    <source>
        <dbReference type="ARBA" id="ARBA00093447"/>
    </source>
</evidence>
<comment type="subcellular location">
    <subcellularLocation>
        <location evidence="1">Mitochondrion</location>
    </subcellularLocation>
</comment>
<evidence type="ECO:0000256" key="1">
    <source>
        <dbReference type="ARBA" id="ARBA00004173"/>
    </source>
</evidence>
<keyword evidence="3" id="KW-0496">Mitochondrion</keyword>
<dbReference type="Proteomes" id="UP000292702">
    <property type="component" value="Unassembled WGS sequence"/>
</dbReference>
<sequence length="311" mass="34862">MLKRHLLRSKLRIRDVSAEYDVWAMWNPYQLTYGLETERRRWECHGTGVIEPAFDQETEAQWGSGPWGSQPGPLIDRRGVGLGLRVLAQKGTKPRQLSPAFDEGTAEDYRVHRYLNGVPEGNDDLQPTHAFPANSSLDIMGALCFKKGCHLGQEHLSRVRHVNELRRRLYPVIIHRSNESADDAWRTSKPNFPPNLEISSRYIQEPADGQPASRVKNALVSNARGVGLAMLRTEDVDAWEAGESVLEFDFDAGSGVGMDKWHVSPSKPVWWPNPVREADSDQAKERKAGAVESVGVGSVEELLALYNLEKS</sequence>
<dbReference type="SUPFAM" id="SSF103025">
    <property type="entry name" value="Folate-binding domain"/>
    <property type="match status" value="1"/>
</dbReference>
<dbReference type="EMBL" id="RWJN01000321">
    <property type="protein sequence ID" value="TCD63121.1"/>
    <property type="molecule type" value="Genomic_DNA"/>
</dbReference>
<reference evidence="5 6" key="1">
    <citation type="submission" date="2018-11" db="EMBL/GenBank/DDBJ databases">
        <title>Genome assembly of Steccherinum ochraceum LE-BIN_3174, the white-rot fungus of the Steccherinaceae family (The Residual Polyporoid clade, Polyporales, Basidiomycota).</title>
        <authorList>
            <person name="Fedorova T.V."/>
            <person name="Glazunova O.A."/>
            <person name="Landesman E.O."/>
            <person name="Moiseenko K.V."/>
            <person name="Psurtseva N.V."/>
            <person name="Savinova O.S."/>
            <person name="Shakhova N.V."/>
            <person name="Tyazhelova T.V."/>
            <person name="Vasina D.V."/>
        </authorList>
    </citation>
    <scope>NUCLEOTIDE SEQUENCE [LARGE SCALE GENOMIC DNA]</scope>
    <source>
        <strain evidence="5 6">LE-BIN_3174</strain>
    </source>
</reference>
<dbReference type="PANTHER" id="PTHR22602">
    <property type="entry name" value="TRANSFERASE CAF17, MITOCHONDRIAL-RELATED"/>
    <property type="match status" value="1"/>
</dbReference>
<dbReference type="STRING" id="92696.A0A4R0R6G7"/>
<accession>A0A4R0R6G7</accession>
<dbReference type="InterPro" id="IPR017703">
    <property type="entry name" value="YgfZ/GCV_T_CS"/>
</dbReference>
<dbReference type="GO" id="GO:0016226">
    <property type="term" value="P:iron-sulfur cluster assembly"/>
    <property type="evidence" value="ECO:0007669"/>
    <property type="project" value="TreeGrafter"/>
</dbReference>
<dbReference type="NCBIfam" id="TIGR03317">
    <property type="entry name" value="ygfZ_signature"/>
    <property type="match status" value="1"/>
</dbReference>
<protein>
    <submittedName>
        <fullName evidence="5">Ccr4 associated factor</fullName>
    </submittedName>
</protein>
<evidence type="ECO:0000313" key="5">
    <source>
        <dbReference type="EMBL" id="TCD63121.1"/>
    </source>
</evidence>
<dbReference type="AlphaFoldDB" id="A0A4R0R6G7"/>
<name>A0A4R0R6G7_9APHY</name>
<dbReference type="OrthoDB" id="191995at2759"/>
<dbReference type="GO" id="GO:0005759">
    <property type="term" value="C:mitochondrial matrix"/>
    <property type="evidence" value="ECO:0007669"/>
    <property type="project" value="TreeGrafter"/>
</dbReference>
<gene>
    <name evidence="5" type="primary">CAF17</name>
    <name evidence="5" type="ORF">EIP91_005993</name>
</gene>
<evidence type="ECO:0000313" key="6">
    <source>
        <dbReference type="Proteomes" id="UP000292702"/>
    </source>
</evidence>
<keyword evidence="6" id="KW-1185">Reference proteome</keyword>
<evidence type="ECO:0000256" key="2">
    <source>
        <dbReference type="ARBA" id="ARBA00022946"/>
    </source>
</evidence>
<comment type="similarity">
    <text evidence="4">Belongs to the GcvT family. CAF17/IBA57 subfamily.</text>
</comment>
<organism evidence="5 6">
    <name type="scientific">Steccherinum ochraceum</name>
    <dbReference type="NCBI Taxonomy" id="92696"/>
    <lineage>
        <taxon>Eukaryota</taxon>
        <taxon>Fungi</taxon>
        <taxon>Dikarya</taxon>
        <taxon>Basidiomycota</taxon>
        <taxon>Agaricomycotina</taxon>
        <taxon>Agaricomycetes</taxon>
        <taxon>Polyporales</taxon>
        <taxon>Steccherinaceae</taxon>
        <taxon>Steccherinum</taxon>
    </lineage>
</organism>
<dbReference type="InterPro" id="IPR027266">
    <property type="entry name" value="TrmE/GcvT-like"/>
</dbReference>
<dbReference type="PANTHER" id="PTHR22602:SF0">
    <property type="entry name" value="TRANSFERASE CAF17, MITOCHONDRIAL-RELATED"/>
    <property type="match status" value="1"/>
</dbReference>
<keyword evidence="2" id="KW-0809">Transit peptide</keyword>
<dbReference type="Gene3D" id="3.30.1360.120">
    <property type="entry name" value="Probable tRNA modification gtpase trme, domain 1"/>
    <property type="match status" value="1"/>
</dbReference>
<dbReference type="InterPro" id="IPR045179">
    <property type="entry name" value="YgfZ/GcvT"/>
</dbReference>
<proteinExistence type="inferred from homology"/>
<evidence type="ECO:0000256" key="3">
    <source>
        <dbReference type="ARBA" id="ARBA00023128"/>
    </source>
</evidence>